<dbReference type="SUPFAM" id="SSF81383">
    <property type="entry name" value="F-box domain"/>
    <property type="match status" value="1"/>
</dbReference>
<dbReference type="InterPro" id="IPR032675">
    <property type="entry name" value="LRR_dom_sf"/>
</dbReference>
<dbReference type="STRING" id="650164.K5W0V0"/>
<keyword evidence="2" id="KW-1185">Reference proteome</keyword>
<reference evidence="1 2" key="1">
    <citation type="journal article" date="2012" name="BMC Genomics">
        <title>Comparative genomics of the white-rot fungi, Phanerochaete carnosa and P. chrysosporium, to elucidate the genetic basis of the distinct wood types they colonize.</title>
        <authorList>
            <person name="Suzuki H."/>
            <person name="MacDonald J."/>
            <person name="Syed K."/>
            <person name="Salamov A."/>
            <person name="Hori C."/>
            <person name="Aerts A."/>
            <person name="Henrissat B."/>
            <person name="Wiebenga A."/>
            <person name="vanKuyk P.A."/>
            <person name="Barry K."/>
            <person name="Lindquist E."/>
            <person name="LaButti K."/>
            <person name="Lapidus A."/>
            <person name="Lucas S."/>
            <person name="Coutinho P."/>
            <person name="Gong Y."/>
            <person name="Samejima M."/>
            <person name="Mahadevan R."/>
            <person name="Abou-Zaid M."/>
            <person name="de Vries R.P."/>
            <person name="Igarashi K."/>
            <person name="Yadav J.S."/>
            <person name="Grigoriev I.V."/>
            <person name="Master E.R."/>
        </authorList>
    </citation>
    <scope>NUCLEOTIDE SEQUENCE [LARGE SCALE GENOMIC DNA]</scope>
    <source>
        <strain evidence="1 2">HHB-10118-sp</strain>
    </source>
</reference>
<evidence type="ECO:0000313" key="1">
    <source>
        <dbReference type="EMBL" id="EKM52725.1"/>
    </source>
</evidence>
<dbReference type="OrthoDB" id="3188866at2759"/>
<dbReference type="RefSeq" id="XP_007399064.1">
    <property type="nucleotide sequence ID" value="XM_007399002.1"/>
</dbReference>
<dbReference type="KEGG" id="pco:PHACADRAFT_198772"/>
<dbReference type="EMBL" id="JH930475">
    <property type="protein sequence ID" value="EKM52725.1"/>
    <property type="molecule type" value="Genomic_DNA"/>
</dbReference>
<sequence>MTQPEGETSRGPGPRLPTELYRHIFQYVSSKRDLCNLSVLSRGLQNEAEFFIYHSVDSSRRAHTEYLCDLITSSPHRHTLVRSLSISNDDAGARVSEAKDREYWERIARLLHDLPYLEELKIHDNMSVPTGNKNAWVLLRGTFSLRHFDSDFVFDESLLEFLCSQRSLERLYWIESFSDDDSARAIADMDIVGPHSGSKLAPSVSVLNTNSPRFALKCMSAAILSHLWICGPCAYEDDGWMNYVAQFVESGGAKSLKSLRMNLPYRKSTLVSVLGALVKGAPELRSLGFVPIFNASDRDLIDVLSQFKHLHSLITWNVIGRETSRAVAQACPSLRLVAGLHYSYSHEYVIFPVNPLGTPRPLHDPEYLLWRGV</sequence>
<dbReference type="HOGENOM" id="CLU_792412_0_0_1"/>
<name>K5W0V0_PHACS</name>
<dbReference type="Proteomes" id="UP000008370">
    <property type="component" value="Unassembled WGS sequence"/>
</dbReference>
<dbReference type="InParanoid" id="K5W0V0"/>
<protein>
    <submittedName>
        <fullName evidence="1">Uncharacterized protein</fullName>
    </submittedName>
</protein>
<dbReference type="InterPro" id="IPR036047">
    <property type="entry name" value="F-box-like_dom_sf"/>
</dbReference>
<dbReference type="GeneID" id="18911359"/>
<gene>
    <name evidence="1" type="ORF">PHACADRAFT_198772</name>
</gene>
<evidence type="ECO:0000313" key="2">
    <source>
        <dbReference type="Proteomes" id="UP000008370"/>
    </source>
</evidence>
<dbReference type="Gene3D" id="3.80.10.10">
    <property type="entry name" value="Ribonuclease Inhibitor"/>
    <property type="match status" value="1"/>
</dbReference>
<proteinExistence type="predicted"/>
<accession>K5W0V0</accession>
<organism evidence="1 2">
    <name type="scientific">Phanerochaete carnosa (strain HHB-10118-sp)</name>
    <name type="common">White-rot fungus</name>
    <name type="synonym">Peniophora carnosa</name>
    <dbReference type="NCBI Taxonomy" id="650164"/>
    <lineage>
        <taxon>Eukaryota</taxon>
        <taxon>Fungi</taxon>
        <taxon>Dikarya</taxon>
        <taxon>Basidiomycota</taxon>
        <taxon>Agaricomycotina</taxon>
        <taxon>Agaricomycetes</taxon>
        <taxon>Polyporales</taxon>
        <taxon>Phanerochaetaceae</taxon>
        <taxon>Phanerochaete</taxon>
    </lineage>
</organism>
<dbReference type="AlphaFoldDB" id="K5W0V0"/>